<evidence type="ECO:0000313" key="5">
    <source>
        <dbReference type="Proteomes" id="UP000053890"/>
    </source>
</evidence>
<name>A0A194SA33_RHOGW</name>
<dbReference type="SMART" id="SM00327">
    <property type="entry name" value="VWA"/>
    <property type="match status" value="1"/>
</dbReference>
<evidence type="ECO:0008006" key="6">
    <source>
        <dbReference type="Google" id="ProtNLM"/>
    </source>
</evidence>
<dbReference type="PANTHER" id="PTHR45737:SF6">
    <property type="entry name" value="VON WILLEBRAND FACTOR A DOMAIN-CONTAINING PROTEIN 5A"/>
    <property type="match status" value="1"/>
</dbReference>
<feature type="region of interest" description="Disordered" evidence="1">
    <location>
        <begin position="486"/>
        <end position="512"/>
    </location>
</feature>
<protein>
    <recommendedName>
        <fullName evidence="6">VIT domain-containing protein</fullName>
    </recommendedName>
</protein>
<dbReference type="RefSeq" id="XP_018273516.1">
    <property type="nucleotide sequence ID" value="XM_018413888.1"/>
</dbReference>
<feature type="domain" description="VWFA" evidence="2">
    <location>
        <begin position="275"/>
        <end position="471"/>
    </location>
</feature>
<dbReference type="STRING" id="578459.A0A194SA33"/>
<dbReference type="SMART" id="SM00609">
    <property type="entry name" value="VIT"/>
    <property type="match status" value="1"/>
</dbReference>
<dbReference type="InterPro" id="IPR013694">
    <property type="entry name" value="VIT"/>
</dbReference>
<dbReference type="InterPro" id="IPR036465">
    <property type="entry name" value="vWFA_dom_sf"/>
</dbReference>
<dbReference type="PANTHER" id="PTHR45737">
    <property type="entry name" value="VON WILLEBRAND FACTOR A DOMAIN-CONTAINING PROTEIN 5A"/>
    <property type="match status" value="1"/>
</dbReference>
<evidence type="ECO:0000259" key="2">
    <source>
        <dbReference type="PROSITE" id="PS50234"/>
    </source>
</evidence>
<dbReference type="AlphaFoldDB" id="A0A194SA33"/>
<evidence type="ECO:0000313" key="4">
    <source>
        <dbReference type="EMBL" id="KPV77467.1"/>
    </source>
</evidence>
<proteinExistence type="predicted"/>
<feature type="region of interest" description="Disordered" evidence="1">
    <location>
        <begin position="1073"/>
        <end position="1101"/>
    </location>
</feature>
<feature type="domain" description="VIT" evidence="3">
    <location>
        <begin position="1"/>
        <end position="130"/>
    </location>
</feature>
<accession>A0A194SA33</accession>
<organism evidence="4 5">
    <name type="scientific">Rhodotorula graminis (strain WP1)</name>
    <dbReference type="NCBI Taxonomy" id="578459"/>
    <lineage>
        <taxon>Eukaryota</taxon>
        <taxon>Fungi</taxon>
        <taxon>Dikarya</taxon>
        <taxon>Basidiomycota</taxon>
        <taxon>Pucciniomycotina</taxon>
        <taxon>Microbotryomycetes</taxon>
        <taxon>Sporidiobolales</taxon>
        <taxon>Sporidiobolaceae</taxon>
        <taxon>Rhodotorula</taxon>
    </lineage>
</organism>
<feature type="compositionally biased region" description="Low complexity" evidence="1">
    <location>
        <begin position="792"/>
        <end position="807"/>
    </location>
</feature>
<evidence type="ECO:0000259" key="3">
    <source>
        <dbReference type="PROSITE" id="PS51468"/>
    </source>
</evidence>
<keyword evidence="5" id="KW-1185">Reference proteome</keyword>
<dbReference type="EMBL" id="KQ474074">
    <property type="protein sequence ID" value="KPV77467.1"/>
    <property type="molecule type" value="Genomic_DNA"/>
</dbReference>
<dbReference type="Proteomes" id="UP000053890">
    <property type="component" value="Unassembled WGS sequence"/>
</dbReference>
<gene>
    <name evidence="4" type="ORF">RHOBADRAFT_41459</name>
</gene>
<feature type="compositionally biased region" description="Acidic residues" evidence="1">
    <location>
        <begin position="494"/>
        <end position="510"/>
    </location>
</feature>
<feature type="region of interest" description="Disordered" evidence="1">
    <location>
        <begin position="756"/>
        <end position="827"/>
    </location>
</feature>
<dbReference type="GeneID" id="28974337"/>
<dbReference type="OMA" id="QRAIMTT"/>
<evidence type="ECO:0000256" key="1">
    <source>
        <dbReference type="SAM" id="MobiDB-lite"/>
    </source>
</evidence>
<dbReference type="OrthoDB" id="1729737at2759"/>
<feature type="compositionally biased region" description="Polar residues" evidence="1">
    <location>
        <begin position="1082"/>
        <end position="1100"/>
    </location>
</feature>
<dbReference type="SUPFAM" id="SSF53300">
    <property type="entry name" value="vWA-like"/>
    <property type="match status" value="1"/>
</dbReference>
<dbReference type="PROSITE" id="PS51468">
    <property type="entry name" value="VIT"/>
    <property type="match status" value="1"/>
</dbReference>
<dbReference type="InterPro" id="IPR002035">
    <property type="entry name" value="VWF_A"/>
</dbReference>
<sequence length="1139" mass="119609">MHGLVCLVDDLTHSLPLVHVDVHAALVDVSAQVVVRQLYKNDGVLRADCSYQFPVPARAAVTAFALVKVDGSRVVGVVQEKDEARITYEDAIKEGKLSSLAEQASPDTFTTSVGNILPDELVTVELTYVTELAEGESNDSVRFHVPTHVGCRYGDPPSTSHVAPSASTTGAFFTVDVKIESMAAIAKVNCPSHAVSTELGPDLSLPGADLLPFSNYAHVTSTSKLALSSDFVLEITSAGLDRPRCVVEHHPSRNSTAISLTVVPRFDLPEVKGQEYVFLVDRSGSMGSWGPPAGGAGRIGLARKALVVLLRALPSRDSLFNIVSFGSTHDILWRSGSRAYNQGTLDEATKLVDSMDADMGGTEIRAALESVFYLRDKKRPTSVFVLTDGDVWDLEGVLDSVKAAVSASSADAPLRVFSLGIGESASTAMVDGLARVGRGVAQYVSDGESFTGKASRLLRAARSPPILNARIDIGAGAEAAARVAAAQSASSRSDDEDFEVVEPSEVPDDPAADKVQSLSFFDETVDPLKLGNTQSAPTAEPVILPPPPPVQLAPSTLHSLYSGSRLHAYGIVSPASLLLDKVVLRGELATGQQLELDVPLVEARTPASPNSPPLLHALAARKLIQELEDGSCAVSPPGTEGDLAARMLKAAVIRLGKEYSLASTHTSFVAVDEADVKRGKVPKAVVHVLEGGGMARFGGSPGGMLGGAMPLMAMAAPAPGGPPGGPPSRAILRSRAAPLATFAAAPAPAAAMAFAAPVPPPPPAPAQHRQPLSGTAAAADAPSRSLDMSLDSPSTASTAAPLSSLASCDPSADQSALEPPSSATSTAPADRLEQLARAQAFDGSFGPSALAALLNPPSLDALPEQVRARASERVRVTLAVLAYLEQGVAGEEKEAWEGMVEKARAWVADELERLACSSQLPPRTMPFHVKSAALSAKLAAEMSLRTRQHPVSCQSTITVRSATGNSDKLVAAGVTHPESIRIMIAALQSLLEVLRARGSDLGTDFWTFKVVSLSGHKPTSRLCDLIRIDLSPSTRSTTNVVSNVQLAEPHTTKFDPDRGNPGWFAAKWERVTDGQREDGSRPSVQVRLSWSSRQGGQRSVEQGKAALVTTFEEYDVFPPPPELAVDDHLLVSISASSSS</sequence>
<reference evidence="4 5" key="1">
    <citation type="journal article" date="2015" name="Front. Microbiol.">
        <title>Genome sequence of the plant growth promoting endophytic yeast Rhodotorula graminis WP1.</title>
        <authorList>
            <person name="Firrincieli A."/>
            <person name="Otillar R."/>
            <person name="Salamov A."/>
            <person name="Schmutz J."/>
            <person name="Khan Z."/>
            <person name="Redman R.S."/>
            <person name="Fleck N.D."/>
            <person name="Lindquist E."/>
            <person name="Grigoriev I.V."/>
            <person name="Doty S.L."/>
        </authorList>
    </citation>
    <scope>NUCLEOTIDE SEQUENCE [LARGE SCALE GENOMIC DNA]</scope>
    <source>
        <strain evidence="4 5">WP1</strain>
    </source>
</reference>
<dbReference type="PROSITE" id="PS50234">
    <property type="entry name" value="VWFA"/>
    <property type="match status" value="1"/>
</dbReference>
<dbReference type="Pfam" id="PF13768">
    <property type="entry name" value="VWA_3"/>
    <property type="match status" value="1"/>
</dbReference>
<dbReference type="Pfam" id="PF08487">
    <property type="entry name" value="VIT"/>
    <property type="match status" value="1"/>
</dbReference>
<dbReference type="Gene3D" id="3.40.50.410">
    <property type="entry name" value="von Willebrand factor, type A domain"/>
    <property type="match status" value="1"/>
</dbReference>